<evidence type="ECO:0000256" key="6">
    <source>
        <dbReference type="ARBA" id="ARBA00022958"/>
    </source>
</evidence>
<dbReference type="InterPro" id="IPR013518">
    <property type="entry name" value="K_chnl_inward-rec_Kir_cyto"/>
</dbReference>
<evidence type="ECO:0000313" key="15">
    <source>
        <dbReference type="Proteomes" id="UP001499951"/>
    </source>
</evidence>
<evidence type="ECO:0000256" key="4">
    <source>
        <dbReference type="ARBA" id="ARBA00022692"/>
    </source>
</evidence>
<dbReference type="InterPro" id="IPR014756">
    <property type="entry name" value="Ig_E-set"/>
</dbReference>
<evidence type="ECO:0000256" key="2">
    <source>
        <dbReference type="ARBA" id="ARBA00022448"/>
    </source>
</evidence>
<feature type="domain" description="Potassium channel" evidence="12">
    <location>
        <begin position="41"/>
        <end position="113"/>
    </location>
</feature>
<dbReference type="Pfam" id="PF17655">
    <property type="entry name" value="IRK_C"/>
    <property type="match status" value="1"/>
</dbReference>
<dbReference type="SUPFAM" id="SSF81324">
    <property type="entry name" value="Voltage-gated potassium channels"/>
    <property type="match status" value="1"/>
</dbReference>
<evidence type="ECO:0000256" key="11">
    <source>
        <dbReference type="SAM" id="Phobius"/>
    </source>
</evidence>
<organism evidence="14 15">
    <name type="scientific">Rhizomicrobium electricum</name>
    <dbReference type="NCBI Taxonomy" id="480070"/>
    <lineage>
        <taxon>Bacteria</taxon>
        <taxon>Pseudomonadati</taxon>
        <taxon>Pseudomonadota</taxon>
        <taxon>Alphaproteobacteria</taxon>
        <taxon>Micropepsales</taxon>
        <taxon>Micropepsaceae</taxon>
        <taxon>Rhizomicrobium</taxon>
    </lineage>
</organism>
<reference evidence="14 15" key="1">
    <citation type="journal article" date="2019" name="Int. J. Syst. Evol. Microbiol.">
        <title>The Global Catalogue of Microorganisms (GCM) 10K type strain sequencing project: providing services to taxonomists for standard genome sequencing and annotation.</title>
        <authorList>
            <consortium name="The Broad Institute Genomics Platform"/>
            <consortium name="The Broad Institute Genome Sequencing Center for Infectious Disease"/>
            <person name="Wu L."/>
            <person name="Ma J."/>
        </authorList>
    </citation>
    <scope>NUCLEOTIDE SEQUENCE [LARGE SCALE GENOMIC DNA]</scope>
    <source>
        <strain evidence="14 15">JCM 15089</strain>
    </source>
</reference>
<dbReference type="Gene3D" id="2.60.40.1400">
    <property type="entry name" value="G protein-activated inward rectifier potassium channel 1"/>
    <property type="match status" value="1"/>
</dbReference>
<accession>A0ABN1FA21</accession>
<dbReference type="InterPro" id="IPR041647">
    <property type="entry name" value="IRK_C"/>
</dbReference>
<dbReference type="InterPro" id="IPR013099">
    <property type="entry name" value="K_chnl_dom"/>
</dbReference>
<evidence type="ECO:0000259" key="13">
    <source>
        <dbReference type="Pfam" id="PF17655"/>
    </source>
</evidence>
<evidence type="ECO:0000256" key="9">
    <source>
        <dbReference type="ARBA" id="ARBA00023136"/>
    </source>
</evidence>
<dbReference type="Gene3D" id="1.10.287.70">
    <property type="match status" value="1"/>
</dbReference>
<keyword evidence="2" id="KW-0813">Transport</keyword>
<proteinExistence type="predicted"/>
<evidence type="ECO:0000256" key="7">
    <source>
        <dbReference type="ARBA" id="ARBA00022989"/>
    </source>
</evidence>
<comment type="caution">
    <text evidence="14">The sequence shown here is derived from an EMBL/GenBank/DDBJ whole genome shotgun (WGS) entry which is preliminary data.</text>
</comment>
<dbReference type="Pfam" id="PF07885">
    <property type="entry name" value="Ion_trans_2"/>
    <property type="match status" value="1"/>
</dbReference>
<keyword evidence="7 11" id="KW-1133">Transmembrane helix</keyword>
<evidence type="ECO:0000256" key="5">
    <source>
        <dbReference type="ARBA" id="ARBA00022882"/>
    </source>
</evidence>
<keyword evidence="9 11" id="KW-0472">Membrane</keyword>
<dbReference type="PANTHER" id="PTHR11767">
    <property type="entry name" value="INWARD RECTIFIER POTASSIUM CHANNEL"/>
    <property type="match status" value="1"/>
</dbReference>
<keyword evidence="15" id="KW-1185">Reference proteome</keyword>
<dbReference type="PANTHER" id="PTHR11767:SF102">
    <property type="entry name" value="INWARDLY RECTIFYING POTASSIUM CHANNEL 1, ISOFORM F"/>
    <property type="match status" value="1"/>
</dbReference>
<evidence type="ECO:0000256" key="10">
    <source>
        <dbReference type="ARBA" id="ARBA00023303"/>
    </source>
</evidence>
<keyword evidence="4 11" id="KW-0812">Transmembrane</keyword>
<dbReference type="SUPFAM" id="SSF81296">
    <property type="entry name" value="E set domains"/>
    <property type="match status" value="1"/>
</dbReference>
<keyword evidence="10" id="KW-0407">Ion channel</keyword>
<dbReference type="EMBL" id="BAAADD010000012">
    <property type="protein sequence ID" value="GAA0586202.1"/>
    <property type="molecule type" value="Genomic_DNA"/>
</dbReference>
<evidence type="ECO:0008006" key="16">
    <source>
        <dbReference type="Google" id="ProtNLM"/>
    </source>
</evidence>
<feature type="transmembrane region" description="Helical" evidence="11">
    <location>
        <begin position="24"/>
        <end position="48"/>
    </location>
</feature>
<evidence type="ECO:0000256" key="1">
    <source>
        <dbReference type="ARBA" id="ARBA00004141"/>
    </source>
</evidence>
<keyword evidence="3" id="KW-0633">Potassium transport</keyword>
<name>A0ABN1FA21_9PROT</name>
<gene>
    <name evidence="14" type="ORF">GCM10008942_39020</name>
</gene>
<keyword evidence="8" id="KW-0406">Ion transport</keyword>
<keyword evidence="5" id="KW-0851">Voltage-gated channel</keyword>
<evidence type="ECO:0000313" key="14">
    <source>
        <dbReference type="EMBL" id="GAA0586202.1"/>
    </source>
</evidence>
<dbReference type="Proteomes" id="UP001499951">
    <property type="component" value="Unassembled WGS sequence"/>
</dbReference>
<keyword evidence="6" id="KW-0630">Potassium</keyword>
<dbReference type="RefSeq" id="WP_208393989.1">
    <property type="nucleotide sequence ID" value="NZ_BAAADD010000012.1"/>
</dbReference>
<evidence type="ECO:0000256" key="3">
    <source>
        <dbReference type="ARBA" id="ARBA00022538"/>
    </source>
</evidence>
<feature type="domain" description="Inward rectifier potassium channel C-terminal" evidence="13">
    <location>
        <begin position="120"/>
        <end position="272"/>
    </location>
</feature>
<dbReference type="PRINTS" id="PR01320">
    <property type="entry name" value="KIRCHANNEL"/>
</dbReference>
<sequence>MAVIIGQDLSRWTDFYHFILTVPWSVFFLGVALFFFSINVVFAFAYMADPNGIEHARPGNFWDAFLFSVQTIGSINYSVMVPKSIYANIVVVAEAFFGILNLAVITGVVFSRFSRPYARVLFSRIAVITDFDGAPTLMFRAANQRGNQILDANITVNFAFQQTTREGLVMRRFCELKLMRPRSPLFALSWTVMHKVDEESPFHNQTPESLSAMQAELIVLLSGTDETLADTIFARHSYKPHQILWRHRFVDILSFNAKGRRVVDLTRFHNAVPDLSTDQ</sequence>
<comment type="subcellular location">
    <subcellularLocation>
        <location evidence="1">Membrane</location>
        <topology evidence="1">Multi-pass membrane protein</topology>
    </subcellularLocation>
</comment>
<evidence type="ECO:0000256" key="8">
    <source>
        <dbReference type="ARBA" id="ARBA00023065"/>
    </source>
</evidence>
<dbReference type="InterPro" id="IPR016449">
    <property type="entry name" value="K_chnl_inward-rec_Kir"/>
</dbReference>
<protein>
    <recommendedName>
        <fullName evidence="16">ATP-sensitive inward rectifier potassium channel 10</fullName>
    </recommendedName>
</protein>
<feature type="transmembrane region" description="Helical" evidence="11">
    <location>
        <begin position="85"/>
        <end position="110"/>
    </location>
</feature>
<evidence type="ECO:0000259" key="12">
    <source>
        <dbReference type="Pfam" id="PF07885"/>
    </source>
</evidence>